<accession>A0A225V3H3</accession>
<reference evidence="2" key="1">
    <citation type="submission" date="2017-03" db="EMBL/GenBank/DDBJ databases">
        <title>Phytopthora megakarya and P. palmivora, two closely related causual agents of cacao black pod achieved similar genome size and gene model numbers by different mechanisms.</title>
        <authorList>
            <person name="Ali S."/>
            <person name="Shao J."/>
            <person name="Larry D.J."/>
            <person name="Kronmiller B."/>
            <person name="Shen D."/>
            <person name="Strem M.D."/>
            <person name="Melnick R.L."/>
            <person name="Guiltinan M.J."/>
            <person name="Tyler B.M."/>
            <person name="Meinhardt L.W."/>
            <person name="Bailey B.A."/>
        </authorList>
    </citation>
    <scope>NUCLEOTIDE SEQUENCE [LARGE SCALE GENOMIC DNA]</scope>
    <source>
        <strain evidence="2">zdho120</strain>
    </source>
</reference>
<dbReference type="OrthoDB" id="97107at2759"/>
<name>A0A225V3H3_9STRA</name>
<sequence length="66" mass="7722">MQEQHILDGSVKLIRDNYFGKYFNSTVEDIHVLVKLPEDPKDVIEWKCEFACCLYYLLSVIALILT</sequence>
<proteinExistence type="predicted"/>
<dbReference type="Proteomes" id="UP000198211">
    <property type="component" value="Unassembled WGS sequence"/>
</dbReference>
<protein>
    <recommendedName>
        <fullName evidence="3">Crinkler (CRN)</fullName>
    </recommendedName>
</protein>
<dbReference type="AlphaFoldDB" id="A0A225V3H3"/>
<comment type="caution">
    <text evidence="1">The sequence shown here is derived from an EMBL/GenBank/DDBJ whole genome shotgun (WGS) entry which is preliminary data.</text>
</comment>
<dbReference type="EMBL" id="NBNE01008617">
    <property type="protein sequence ID" value="OWY99296.1"/>
    <property type="molecule type" value="Genomic_DNA"/>
</dbReference>
<gene>
    <name evidence="1" type="ORF">PHMEG_00029722</name>
</gene>
<evidence type="ECO:0008006" key="3">
    <source>
        <dbReference type="Google" id="ProtNLM"/>
    </source>
</evidence>
<evidence type="ECO:0000313" key="2">
    <source>
        <dbReference type="Proteomes" id="UP000198211"/>
    </source>
</evidence>
<evidence type="ECO:0000313" key="1">
    <source>
        <dbReference type="EMBL" id="OWY99296.1"/>
    </source>
</evidence>
<organism evidence="1 2">
    <name type="scientific">Phytophthora megakarya</name>
    <dbReference type="NCBI Taxonomy" id="4795"/>
    <lineage>
        <taxon>Eukaryota</taxon>
        <taxon>Sar</taxon>
        <taxon>Stramenopiles</taxon>
        <taxon>Oomycota</taxon>
        <taxon>Peronosporomycetes</taxon>
        <taxon>Peronosporales</taxon>
        <taxon>Peronosporaceae</taxon>
        <taxon>Phytophthora</taxon>
    </lineage>
</organism>
<keyword evidence="2" id="KW-1185">Reference proteome</keyword>